<accession>A0ABU5ZKQ0</accession>
<name>A0ABU5ZKQ0_9BACL</name>
<dbReference type="Proteomes" id="UP001310386">
    <property type="component" value="Unassembled WGS sequence"/>
</dbReference>
<keyword evidence="2" id="KW-1185">Reference proteome</keyword>
<gene>
    <name evidence="1" type="ORF">VF724_15650</name>
</gene>
<evidence type="ECO:0000313" key="1">
    <source>
        <dbReference type="EMBL" id="MEB3103091.1"/>
    </source>
</evidence>
<evidence type="ECO:0000313" key="2">
    <source>
        <dbReference type="Proteomes" id="UP001310386"/>
    </source>
</evidence>
<dbReference type="RefSeq" id="WP_371755218.1">
    <property type="nucleotide sequence ID" value="NZ_JAYJLD010000027.1"/>
</dbReference>
<evidence type="ECO:0008006" key="3">
    <source>
        <dbReference type="Google" id="ProtNLM"/>
    </source>
</evidence>
<comment type="caution">
    <text evidence="1">The sequence shown here is derived from an EMBL/GenBank/DDBJ whole genome shotgun (WGS) entry which is preliminary data.</text>
</comment>
<dbReference type="EMBL" id="JAYJLD010000027">
    <property type="protein sequence ID" value="MEB3103091.1"/>
    <property type="molecule type" value="Genomic_DNA"/>
</dbReference>
<dbReference type="Gene3D" id="3.10.450.40">
    <property type="match status" value="1"/>
</dbReference>
<organism evidence="1 2">
    <name type="scientific">Ferviditalea candida</name>
    <dbReference type="NCBI Taxonomy" id="3108399"/>
    <lineage>
        <taxon>Bacteria</taxon>
        <taxon>Bacillati</taxon>
        <taxon>Bacillota</taxon>
        <taxon>Bacilli</taxon>
        <taxon>Bacillales</taxon>
        <taxon>Paenibacillaceae</taxon>
        <taxon>Ferviditalea</taxon>
    </lineage>
</organism>
<dbReference type="SUPFAM" id="SSF160719">
    <property type="entry name" value="gpW/gp25-like"/>
    <property type="match status" value="1"/>
</dbReference>
<reference evidence="1" key="1">
    <citation type="submission" date="2023-12" db="EMBL/GenBank/DDBJ databases">
        <title>Fervidustalea candida gen. nov., sp. nov., a novel member of the family Paenibacillaceae isolated from a geothermal area.</title>
        <authorList>
            <person name="Li W.-J."/>
            <person name="Jiao J.-Y."/>
            <person name="Chen Y."/>
        </authorList>
    </citation>
    <scope>NUCLEOTIDE SEQUENCE</scope>
    <source>
        <strain evidence="1">SYSU GA230002</strain>
    </source>
</reference>
<proteinExistence type="predicted"/>
<sequence>MLIEINTAQPPAIDWGATGAKEIAQNVYHLLNMMKYEVAYDRTLGVRPDFQDAPLQEAISLYTAQVYAVISEREPRATVQEVTFTGIVEEGNLSFKVVIEI</sequence>
<protein>
    <recommendedName>
        <fullName evidence="3">IraD/Gp25-like domain-containing protein</fullName>
    </recommendedName>
</protein>